<dbReference type="EMBL" id="FONA01000002">
    <property type="protein sequence ID" value="SFD78954.1"/>
    <property type="molecule type" value="Genomic_DNA"/>
</dbReference>
<dbReference type="RefSeq" id="WP_010527957.1">
    <property type="nucleotide sequence ID" value="NZ_AFSL01000065.1"/>
</dbReference>
<evidence type="ECO:0008006" key="3">
    <source>
        <dbReference type="Google" id="ProtNLM"/>
    </source>
</evidence>
<dbReference type="InParanoid" id="A0A1I1V7T0"/>
<proteinExistence type="predicted"/>
<reference evidence="1 2" key="1">
    <citation type="submission" date="2016-10" db="EMBL/GenBank/DDBJ databases">
        <authorList>
            <person name="de Groot N.N."/>
        </authorList>
    </citation>
    <scope>NUCLEOTIDE SEQUENCE [LARGE SCALE GENOMIC DNA]</scope>
    <source>
        <strain evidence="1 2">DSM 19012</strain>
    </source>
</reference>
<sequence length="136" mass="16044">MPEFRLNDFRVMASDRMRFHYNEKRRVMIRRFSGNVSLEEVVDSLNEVIRNGIFIEKVKGLLLDCSNAHLDFSATEYRQIVNYFGENIDFFKKFKLGFVANTPHNIVIAMLIEQADDRYIFRPFTSIEAAMVWCGF</sequence>
<name>A0A1I1V7T0_9BACT</name>
<protein>
    <recommendedName>
        <fullName evidence="3">SpoIIAA-like</fullName>
    </recommendedName>
</protein>
<dbReference type="AlphaFoldDB" id="A0A1I1V7T0"/>
<organism evidence="1 2">
    <name type="scientific">Thermophagus xiamenensis</name>
    <dbReference type="NCBI Taxonomy" id="385682"/>
    <lineage>
        <taxon>Bacteria</taxon>
        <taxon>Pseudomonadati</taxon>
        <taxon>Bacteroidota</taxon>
        <taxon>Bacteroidia</taxon>
        <taxon>Marinilabiliales</taxon>
        <taxon>Marinilabiliaceae</taxon>
        <taxon>Thermophagus</taxon>
    </lineage>
</organism>
<evidence type="ECO:0000313" key="1">
    <source>
        <dbReference type="EMBL" id="SFD78954.1"/>
    </source>
</evidence>
<accession>A0A1I1V7T0</accession>
<keyword evidence="2" id="KW-1185">Reference proteome</keyword>
<dbReference type="eggNOG" id="ENOG5033934">
    <property type="taxonomic scope" value="Bacteria"/>
</dbReference>
<evidence type="ECO:0000313" key="2">
    <source>
        <dbReference type="Proteomes" id="UP000181976"/>
    </source>
</evidence>
<dbReference type="Proteomes" id="UP000181976">
    <property type="component" value="Unassembled WGS sequence"/>
</dbReference>
<gene>
    <name evidence="1" type="ORF">SAMN05444380_10264</name>
</gene>